<dbReference type="Pfam" id="PF13517">
    <property type="entry name" value="FG-GAP_3"/>
    <property type="match status" value="2"/>
</dbReference>
<evidence type="ECO:0000259" key="2">
    <source>
        <dbReference type="Pfam" id="PF01400"/>
    </source>
</evidence>
<evidence type="ECO:0000313" key="3">
    <source>
        <dbReference type="EMBL" id="WNG52423.1"/>
    </source>
</evidence>
<organism evidence="3 4">
    <name type="scientific">Archangium minus</name>
    <dbReference type="NCBI Taxonomy" id="83450"/>
    <lineage>
        <taxon>Bacteria</taxon>
        <taxon>Pseudomonadati</taxon>
        <taxon>Myxococcota</taxon>
        <taxon>Myxococcia</taxon>
        <taxon>Myxococcales</taxon>
        <taxon>Cystobacterineae</taxon>
        <taxon>Archangiaceae</taxon>
        <taxon>Archangium</taxon>
    </lineage>
</organism>
<dbReference type="InterPro" id="IPR024079">
    <property type="entry name" value="MetalloPept_cat_dom_sf"/>
</dbReference>
<dbReference type="SUPFAM" id="SSF55486">
    <property type="entry name" value="Metalloproteases ('zincins'), catalytic domain"/>
    <property type="match status" value="1"/>
</dbReference>
<keyword evidence="1" id="KW-0732">Signal</keyword>
<keyword evidence="4" id="KW-1185">Reference proteome</keyword>
<dbReference type="Gene3D" id="3.40.390.10">
    <property type="entry name" value="Collagenase (Catalytic Domain)"/>
    <property type="match status" value="1"/>
</dbReference>
<dbReference type="InterPro" id="IPR028994">
    <property type="entry name" value="Integrin_alpha_N"/>
</dbReference>
<dbReference type="Pfam" id="PF01400">
    <property type="entry name" value="Astacin"/>
    <property type="match status" value="1"/>
</dbReference>
<dbReference type="SUPFAM" id="SSF69318">
    <property type="entry name" value="Integrin alpha N-terminal domain"/>
    <property type="match status" value="1"/>
</dbReference>
<reference evidence="3 4" key="1">
    <citation type="submission" date="2019-08" db="EMBL/GenBank/DDBJ databases">
        <title>Archangium and Cystobacter genomes.</title>
        <authorList>
            <person name="Chen I.-C.K."/>
            <person name="Wielgoss S."/>
        </authorList>
    </citation>
    <scope>NUCLEOTIDE SEQUENCE [LARGE SCALE GENOMIC DNA]</scope>
    <source>
        <strain evidence="3 4">Cbm 6</strain>
    </source>
</reference>
<dbReference type="Proteomes" id="UP001611383">
    <property type="component" value="Chromosome"/>
</dbReference>
<name>A0ABY9XAJ5_9BACT</name>
<feature type="domain" description="Peptidase M12A" evidence="2">
    <location>
        <begin position="77"/>
        <end position="100"/>
    </location>
</feature>
<dbReference type="InterPro" id="IPR001506">
    <property type="entry name" value="Peptidase_M12A"/>
</dbReference>
<dbReference type="EMBL" id="CP043494">
    <property type="protein sequence ID" value="WNG52423.1"/>
    <property type="molecule type" value="Genomic_DNA"/>
</dbReference>
<protein>
    <submittedName>
        <fullName evidence="3">Peptidase M12A astacin</fullName>
    </submittedName>
</protein>
<proteinExistence type="predicted"/>
<dbReference type="Gene3D" id="2.40.128.340">
    <property type="match status" value="3"/>
</dbReference>
<sequence length="474" mass="50289">MQDAANSTWGSVSTVEFVDWGPCTSTSRGIRIRIADTGPHVKQLGSRLDGYVNGMELNFTFANWSPSCQSTREFCIRAIAVHEFGHALGFAHEQNRPDRPSTCSEPAQGPNGNLMIGAWDLQSVMNYCNPNWNGNGQLSATDIAGVIQLYGDALWSRDFGYDAGGWRVEQHPRTVADVNGDGRADIVGFGHGGVVVALSTGTGFAPSQYWLADFGYDAGGWRVEQHPRTLADVNGDGRADIVGFGHGGVVVALSTGTSFAPSQYWLADFGYDAGGWRVEQHPRTAADVNGDGRADIVGFGHGGVVVALSTGTGFAPSQYWLADFGYDAGGWRVEQHPRTVADVNGDGRADIVGFGHGGVVVALSTGTSFAPSQYWLADFGYDAGGWRVEQHPRTAADVNGDGRADIVGFGHEGVVVALSTGTSFAPSQYWLADFGYDAGGWRVEQHPRTAADVNGDGRADIVGFGNAGVHAHLN</sequence>
<evidence type="ECO:0000313" key="4">
    <source>
        <dbReference type="Proteomes" id="UP001611383"/>
    </source>
</evidence>
<dbReference type="InterPro" id="IPR013517">
    <property type="entry name" value="FG-GAP"/>
</dbReference>
<gene>
    <name evidence="3" type="ORF">F0U60_16185</name>
</gene>
<evidence type="ECO:0000256" key="1">
    <source>
        <dbReference type="ARBA" id="ARBA00022729"/>
    </source>
</evidence>
<dbReference type="PANTHER" id="PTHR46580">
    <property type="entry name" value="SENSOR KINASE-RELATED"/>
    <property type="match status" value="1"/>
</dbReference>
<accession>A0ABY9XAJ5</accession>